<protein>
    <recommendedName>
        <fullName evidence="4">Lipoprotein</fullName>
    </recommendedName>
</protein>
<feature type="chain" id="PRO_5010220718" description="Lipoprotein" evidence="1">
    <location>
        <begin position="19"/>
        <end position="106"/>
    </location>
</feature>
<accession>A0A1I7HJN4</accession>
<dbReference type="STRING" id="343013.SAMN04489707_10112"/>
<organism evidence="2 3">
    <name type="scientific">Paenacidovorax caeni</name>
    <dbReference type="NCBI Taxonomy" id="343013"/>
    <lineage>
        <taxon>Bacteria</taxon>
        <taxon>Pseudomonadati</taxon>
        <taxon>Pseudomonadota</taxon>
        <taxon>Betaproteobacteria</taxon>
        <taxon>Burkholderiales</taxon>
        <taxon>Comamonadaceae</taxon>
        <taxon>Paenacidovorax</taxon>
    </lineage>
</organism>
<evidence type="ECO:0008006" key="4">
    <source>
        <dbReference type="Google" id="ProtNLM"/>
    </source>
</evidence>
<evidence type="ECO:0000256" key="1">
    <source>
        <dbReference type="SAM" id="SignalP"/>
    </source>
</evidence>
<dbReference type="Proteomes" id="UP000183656">
    <property type="component" value="Unassembled WGS sequence"/>
</dbReference>
<keyword evidence="1" id="KW-0732">Signal</keyword>
<evidence type="ECO:0000313" key="2">
    <source>
        <dbReference type="EMBL" id="SFU60903.1"/>
    </source>
</evidence>
<dbReference type="EMBL" id="FPBX01000011">
    <property type="protein sequence ID" value="SFU60903.1"/>
    <property type="molecule type" value="Genomic_DNA"/>
</dbReference>
<dbReference type="RefSeq" id="WP_054257700.1">
    <property type="nucleotide sequence ID" value="NZ_CYIG01000051.1"/>
</dbReference>
<name>A0A1I7HJN4_9BURK</name>
<dbReference type="AlphaFoldDB" id="A0A1I7HJN4"/>
<feature type="signal peptide" evidence="1">
    <location>
        <begin position="1"/>
        <end position="18"/>
    </location>
</feature>
<reference evidence="2 3" key="1">
    <citation type="submission" date="2016-10" db="EMBL/GenBank/DDBJ databases">
        <authorList>
            <person name="de Groot N.N."/>
        </authorList>
    </citation>
    <scope>NUCLEOTIDE SEQUENCE [LARGE SCALE GENOMIC DNA]</scope>
    <source>
        <strain evidence="2 3">R-24608</strain>
    </source>
</reference>
<proteinExistence type="predicted"/>
<sequence>MSKRVAIVLAAAVPLGLAWCVAQEHRAAERAQAFCAAARPGAGAAALQAQALAQGAHAGQTRWSPQADGSEQLWATFTGVFPLSRHICLVTARAGQVVEARLAYLD</sequence>
<gene>
    <name evidence="2" type="ORF">SAMN04489707_10112</name>
</gene>
<evidence type="ECO:0000313" key="3">
    <source>
        <dbReference type="Proteomes" id="UP000183656"/>
    </source>
</evidence>
<keyword evidence="3" id="KW-1185">Reference proteome</keyword>